<dbReference type="KEGG" id="wsu:WS1904"/>
<dbReference type="PANTHER" id="PTHR39431:SF1">
    <property type="entry name" value="FRPA_C-RELATED PROTEIN"/>
    <property type="match status" value="1"/>
</dbReference>
<evidence type="ECO:0000313" key="2">
    <source>
        <dbReference type="EMBL" id="CAE10913.1"/>
    </source>
</evidence>
<dbReference type="STRING" id="273121.WS1904"/>
<name>Q7MQY4_WOLSU</name>
<dbReference type="InterPro" id="IPR028994">
    <property type="entry name" value="Integrin_alpha_N"/>
</dbReference>
<proteinExistence type="predicted"/>
<gene>
    <name evidence="2" type="ordered locus">WS1904</name>
</gene>
<dbReference type="EMBL" id="BX571662">
    <property type="protein sequence ID" value="CAE10913.1"/>
    <property type="molecule type" value="Genomic_DNA"/>
</dbReference>
<sequence>MESLNAVQTSAWSTLQAMLQKPVQGRTPTSPESPAPSPKATQSATSTSKVEQGGTLNVEKTILSAVLGRISQVRDEILKEFDSLFKAPTQGTSQSSSFEATLSTSQSSYRGLSLTQGEDGATLSLASIENRSLSFSLSGVLKDGNKEVSVNIEVTLQESFIQTLQLNQNTSTRPDSIGVAPSEKVKMIDPLVIDYLGVGTELSDKSFSFDLDSDGTPDQISTLKRGSGFLALDKNNDGVINDGNELFGTQSGDGFADLALYDLNGDGKIDKNDPIYASLRIWTPKEDGTSRLMGLGEAGIGAIYLNAKESKKLMQGSSGNILGIQRKSAGFERLDGTEGEIHHIDFAKLSATQANQNQALKNHNLSTYAHSIPLGQSVNTEEEEKEIFSLQLAELWLSLDRSFSSSKELSAYNLLNETIFKGQLLEMSEANFIQGSLTRAQSLLR</sequence>
<dbReference type="RefSeq" id="WP_011139696.1">
    <property type="nucleotide sequence ID" value="NC_005090.1"/>
</dbReference>
<dbReference type="Proteomes" id="UP000000422">
    <property type="component" value="Chromosome"/>
</dbReference>
<keyword evidence="3" id="KW-1185">Reference proteome</keyword>
<reference evidence="2 3" key="1">
    <citation type="journal article" date="2003" name="Proc. Natl. Acad. Sci. U.S.A.">
        <title>Complete genome sequence and analysis of Wolinella succinogenes.</title>
        <authorList>
            <person name="Baar C."/>
            <person name="Eppinger M."/>
            <person name="Raddatz G."/>
            <person name="Simon JM."/>
            <person name="Lanz C."/>
            <person name="Klimmek O."/>
            <person name="Nandakumar R."/>
            <person name="Gross R."/>
            <person name="Rosinus A."/>
            <person name="Keller H."/>
            <person name="Jagtap P."/>
            <person name="Linke B."/>
            <person name="Meyer F."/>
            <person name="Lederer H."/>
            <person name="Schuster S.C."/>
        </authorList>
    </citation>
    <scope>NUCLEOTIDE SEQUENCE [LARGE SCALE GENOMIC DNA]</scope>
    <source>
        <strain evidence="3">ATCC 29543 / DSM 1740 / CCUG 13145 / JCM 31913 / LMG 7466 / NCTC 11488 / FDC 602W</strain>
    </source>
</reference>
<dbReference type="SUPFAM" id="SSF69318">
    <property type="entry name" value="Integrin alpha N-terminal domain"/>
    <property type="match status" value="1"/>
</dbReference>
<evidence type="ECO:0008006" key="4">
    <source>
        <dbReference type="Google" id="ProtNLM"/>
    </source>
</evidence>
<dbReference type="eggNOG" id="COG2931">
    <property type="taxonomic scope" value="Bacteria"/>
</dbReference>
<protein>
    <recommendedName>
        <fullName evidence="4">EF-hand domain-containing protein</fullName>
    </recommendedName>
</protein>
<evidence type="ECO:0000256" key="1">
    <source>
        <dbReference type="SAM" id="MobiDB-lite"/>
    </source>
</evidence>
<dbReference type="HOGENOM" id="CLU_615300_0_0_7"/>
<accession>Q7MQY4</accession>
<organism evidence="3">
    <name type="scientific">Wolinella succinogenes (strain ATCC 29543 / DSM 1740 / CCUG 13145 / JCM 31913 / LMG 7466 / NCTC 11488 / FDC 602W)</name>
    <name type="common">Vibrio succinogenes</name>
    <dbReference type="NCBI Taxonomy" id="273121"/>
    <lineage>
        <taxon>Bacteria</taxon>
        <taxon>Pseudomonadati</taxon>
        <taxon>Campylobacterota</taxon>
        <taxon>Epsilonproteobacteria</taxon>
        <taxon>Campylobacterales</taxon>
        <taxon>Helicobacteraceae</taxon>
        <taxon>Wolinella</taxon>
    </lineage>
</organism>
<dbReference type="PANTHER" id="PTHR39431">
    <property type="entry name" value="FRPA/C-RELATED PROTEIN"/>
    <property type="match status" value="1"/>
</dbReference>
<evidence type="ECO:0000313" key="3">
    <source>
        <dbReference type="Proteomes" id="UP000000422"/>
    </source>
</evidence>
<dbReference type="AlphaFoldDB" id="Q7MQY4"/>
<feature type="region of interest" description="Disordered" evidence="1">
    <location>
        <begin position="15"/>
        <end position="52"/>
    </location>
</feature>